<feature type="transmembrane region" description="Helical" evidence="10">
    <location>
        <begin position="78"/>
        <end position="98"/>
    </location>
</feature>
<evidence type="ECO:0000256" key="5">
    <source>
        <dbReference type="ARBA" id="ARBA00022989"/>
    </source>
</evidence>
<dbReference type="GO" id="GO:0005886">
    <property type="term" value="C:plasma membrane"/>
    <property type="evidence" value="ECO:0007669"/>
    <property type="project" value="UniProtKB-SubCell"/>
</dbReference>
<evidence type="ECO:0000256" key="3">
    <source>
        <dbReference type="ARBA" id="ARBA00022679"/>
    </source>
</evidence>
<organism evidence="11 12">
    <name type="scientific">Aerococcus kribbianus</name>
    <dbReference type="NCBI Taxonomy" id="2999064"/>
    <lineage>
        <taxon>Bacteria</taxon>
        <taxon>Bacillati</taxon>
        <taxon>Bacillota</taxon>
        <taxon>Bacilli</taxon>
        <taxon>Lactobacillales</taxon>
        <taxon>Aerococcaceae</taxon>
        <taxon>Aerococcus</taxon>
    </lineage>
</organism>
<evidence type="ECO:0000256" key="9">
    <source>
        <dbReference type="ARBA" id="ARBA00023264"/>
    </source>
</evidence>
<evidence type="ECO:0000256" key="6">
    <source>
        <dbReference type="ARBA" id="ARBA00023098"/>
    </source>
</evidence>
<keyword evidence="4 10" id="KW-0812">Transmembrane</keyword>
<feature type="transmembrane region" description="Helical" evidence="10">
    <location>
        <begin position="110"/>
        <end position="135"/>
    </location>
</feature>
<keyword evidence="1 10" id="KW-1003">Cell membrane</keyword>
<evidence type="ECO:0000313" key="11">
    <source>
        <dbReference type="EMBL" id="MCZ0725088.1"/>
    </source>
</evidence>
<keyword evidence="8 10" id="KW-0594">Phospholipid biosynthesis</keyword>
<dbReference type="AlphaFoldDB" id="A0A9X3FLX8"/>
<comment type="caution">
    <text evidence="11">The sequence shown here is derived from an EMBL/GenBank/DDBJ whole genome shotgun (WGS) entry which is preliminary data.</text>
</comment>
<dbReference type="GO" id="GO:0008654">
    <property type="term" value="P:phospholipid biosynthetic process"/>
    <property type="evidence" value="ECO:0007669"/>
    <property type="project" value="UniProtKB-UniRule"/>
</dbReference>
<evidence type="ECO:0000256" key="10">
    <source>
        <dbReference type="HAMAP-Rule" id="MF_01043"/>
    </source>
</evidence>
<dbReference type="GO" id="GO:0043772">
    <property type="term" value="F:acyl-phosphate glycerol-3-phosphate acyltransferase activity"/>
    <property type="evidence" value="ECO:0007669"/>
    <property type="project" value="UniProtKB-UniRule"/>
</dbReference>
<dbReference type="RefSeq" id="WP_268751416.1">
    <property type="nucleotide sequence ID" value="NZ_JAPRFQ010000001.1"/>
</dbReference>
<dbReference type="Proteomes" id="UP001146670">
    <property type="component" value="Unassembled WGS sequence"/>
</dbReference>
<keyword evidence="9 10" id="KW-1208">Phospholipid metabolism</keyword>
<dbReference type="SMART" id="SM01207">
    <property type="entry name" value="G3P_acyltransf"/>
    <property type="match status" value="1"/>
</dbReference>
<gene>
    <name evidence="10 11" type="primary">plsY</name>
    <name evidence="11" type="ORF">OW157_00725</name>
</gene>
<feature type="transmembrane region" description="Helical" evidence="10">
    <location>
        <begin position="141"/>
        <end position="174"/>
    </location>
</feature>
<keyword evidence="2 10" id="KW-0444">Lipid biosynthesis</keyword>
<comment type="pathway">
    <text evidence="10">Lipid metabolism; phospholipid metabolism.</text>
</comment>
<comment type="subcellular location">
    <subcellularLocation>
        <location evidence="10">Cell membrane</location>
        <topology evidence="10">Multi-pass membrane protein</topology>
    </subcellularLocation>
</comment>
<evidence type="ECO:0000313" key="12">
    <source>
        <dbReference type="Proteomes" id="UP001146670"/>
    </source>
</evidence>
<comment type="catalytic activity">
    <reaction evidence="10">
        <text>an acyl phosphate + sn-glycerol 3-phosphate = a 1-acyl-sn-glycero-3-phosphate + phosphate</text>
        <dbReference type="Rhea" id="RHEA:34075"/>
        <dbReference type="ChEBI" id="CHEBI:43474"/>
        <dbReference type="ChEBI" id="CHEBI:57597"/>
        <dbReference type="ChEBI" id="CHEBI:57970"/>
        <dbReference type="ChEBI" id="CHEBI:59918"/>
        <dbReference type="EC" id="2.3.1.275"/>
    </reaction>
</comment>
<dbReference type="Pfam" id="PF02660">
    <property type="entry name" value="G3P_acyltransf"/>
    <property type="match status" value="1"/>
</dbReference>
<keyword evidence="3 10" id="KW-0808">Transferase</keyword>
<evidence type="ECO:0000256" key="2">
    <source>
        <dbReference type="ARBA" id="ARBA00022516"/>
    </source>
</evidence>
<keyword evidence="5 10" id="KW-1133">Transmembrane helix</keyword>
<evidence type="ECO:0000256" key="4">
    <source>
        <dbReference type="ARBA" id="ARBA00022692"/>
    </source>
</evidence>
<dbReference type="InterPro" id="IPR003811">
    <property type="entry name" value="G3P_acylTferase_PlsY"/>
</dbReference>
<sequence>MLNFLLIIFAYLLGSIPFGLLVGKYFFHTDIRQIGSGNIGTTNAFRGLGKKGGVIVFLCDMAKGFLPVLLAANLTGVTWHPLIFGFFAVLGHAYPIYLKFKGGKAIATSLGLITAYNPLFALLAIICFAIVLYFFRMVSLSAIVAVFFVIILSIIQGDWMLTGMTCLIWLIVLIRHQENIRRIQSGTESKVPFGFGKK</sequence>
<evidence type="ECO:0000256" key="1">
    <source>
        <dbReference type="ARBA" id="ARBA00022475"/>
    </source>
</evidence>
<evidence type="ECO:0000256" key="8">
    <source>
        <dbReference type="ARBA" id="ARBA00023209"/>
    </source>
</evidence>
<comment type="subunit">
    <text evidence="10">Probably interacts with PlsX.</text>
</comment>
<comment type="function">
    <text evidence="10">Catalyzes the transfer of an acyl group from acyl-phosphate (acyl-PO(4)) to glycerol-3-phosphate (G3P) to form lysophosphatidic acid (LPA). This enzyme utilizes acyl-phosphate as fatty acyl donor, but not acyl-CoA or acyl-ACP.</text>
</comment>
<keyword evidence="6 10" id="KW-0443">Lipid metabolism</keyword>
<comment type="similarity">
    <text evidence="10">Belongs to the PlsY family.</text>
</comment>
<evidence type="ECO:0000256" key="7">
    <source>
        <dbReference type="ARBA" id="ARBA00023136"/>
    </source>
</evidence>
<accession>A0A9X3FLX8</accession>
<name>A0A9X3FLX8_9LACT</name>
<proteinExistence type="inferred from homology"/>
<keyword evidence="7 10" id="KW-0472">Membrane</keyword>
<dbReference type="EMBL" id="JAPRFR010000001">
    <property type="protein sequence ID" value="MCZ0725088.1"/>
    <property type="molecule type" value="Genomic_DNA"/>
</dbReference>
<protein>
    <recommendedName>
        <fullName evidence="10">Glycerol-3-phosphate acyltransferase</fullName>
    </recommendedName>
    <alternativeName>
        <fullName evidence="10">Acyl-PO4 G3P acyltransferase</fullName>
    </alternativeName>
    <alternativeName>
        <fullName evidence="10">Acyl-phosphate--glycerol-3-phosphate acyltransferase</fullName>
    </alternativeName>
    <alternativeName>
        <fullName evidence="10">G3P acyltransferase</fullName>
        <shortName evidence="10">GPAT</shortName>
        <ecNumber evidence="10">2.3.1.275</ecNumber>
    </alternativeName>
    <alternativeName>
        <fullName evidence="10">Lysophosphatidic acid synthase</fullName>
        <shortName evidence="10">LPA synthase</shortName>
    </alternativeName>
</protein>
<reference evidence="11" key="1">
    <citation type="submission" date="2022-12" db="EMBL/GenBank/DDBJ databases">
        <title>Description and comparative metabolic analysis of Aerococcus sp. nov., isolated from the feces of a pig.</title>
        <authorList>
            <person name="Chang Y.-H."/>
        </authorList>
    </citation>
    <scope>NUCLEOTIDE SEQUENCE</scope>
    <source>
        <strain evidence="11">YH-aer222</strain>
    </source>
</reference>
<dbReference type="PANTHER" id="PTHR30309">
    <property type="entry name" value="INNER MEMBRANE PROTEIN YGIH"/>
    <property type="match status" value="1"/>
</dbReference>
<keyword evidence="12" id="KW-1185">Reference proteome</keyword>
<dbReference type="NCBIfam" id="TIGR00023">
    <property type="entry name" value="glycerol-3-phosphate 1-O-acyltransferase PlsY"/>
    <property type="match status" value="1"/>
</dbReference>
<feature type="transmembrane region" description="Helical" evidence="10">
    <location>
        <begin position="6"/>
        <end position="27"/>
    </location>
</feature>
<keyword evidence="11" id="KW-0012">Acyltransferase</keyword>
<dbReference type="EC" id="2.3.1.275" evidence="10"/>
<dbReference type="PANTHER" id="PTHR30309:SF0">
    <property type="entry name" value="GLYCEROL-3-PHOSPHATE ACYLTRANSFERASE-RELATED"/>
    <property type="match status" value="1"/>
</dbReference>
<dbReference type="HAMAP" id="MF_01043">
    <property type="entry name" value="PlsY"/>
    <property type="match status" value="1"/>
</dbReference>
<feature type="transmembrane region" description="Helical" evidence="10">
    <location>
        <begin position="54"/>
        <end position="72"/>
    </location>
</feature>